<evidence type="ECO:0000256" key="2">
    <source>
        <dbReference type="ARBA" id="ARBA00023002"/>
    </source>
</evidence>
<dbReference type="OrthoDB" id="9812105at2"/>
<dbReference type="STRING" id="485913.Krac_2505"/>
<name>D6U5H8_KTERA</name>
<organism evidence="4 5">
    <name type="scientific">Ktedonobacter racemifer DSM 44963</name>
    <dbReference type="NCBI Taxonomy" id="485913"/>
    <lineage>
        <taxon>Bacteria</taxon>
        <taxon>Bacillati</taxon>
        <taxon>Chloroflexota</taxon>
        <taxon>Ktedonobacteria</taxon>
        <taxon>Ktedonobacterales</taxon>
        <taxon>Ktedonobacteraceae</taxon>
        <taxon>Ktedonobacter</taxon>
    </lineage>
</organism>
<proteinExistence type="inferred from homology"/>
<dbReference type="Gene3D" id="3.40.109.10">
    <property type="entry name" value="NADH Oxidase"/>
    <property type="match status" value="1"/>
</dbReference>
<dbReference type="EMBL" id="ADVG01000004">
    <property type="protein sequence ID" value="EFH81758.1"/>
    <property type="molecule type" value="Genomic_DNA"/>
</dbReference>
<comment type="caution">
    <text evidence="4">The sequence shown here is derived from an EMBL/GenBank/DDBJ whole genome shotgun (WGS) entry which is preliminary data.</text>
</comment>
<dbReference type="InterPro" id="IPR029479">
    <property type="entry name" value="Nitroreductase"/>
</dbReference>
<dbReference type="CDD" id="cd02138">
    <property type="entry name" value="TdsD-like"/>
    <property type="match status" value="1"/>
</dbReference>
<sequence length="202" mass="22947">MGNRILTTTTHYKPADNLHPIHDLIRHRWSPRAFSSRPVEQEKLDSLFEAARWAASANNMQPWHFIYATNEQPEEHARLTSILFERNAMWAQKAPVLVLVVAKLYEAPGREMVSFYDVGMAAGALVTQAVDLGLATHQMGGFDASKAREELNIPEGYVPLTMITIGYPGHADDLSDDFRERELAPRVRKEQKDFVFQGRWNG</sequence>
<evidence type="ECO:0000313" key="4">
    <source>
        <dbReference type="EMBL" id="EFH81758.1"/>
    </source>
</evidence>
<keyword evidence="5" id="KW-1185">Reference proteome</keyword>
<gene>
    <name evidence="4" type="ORF">Krac_2505</name>
</gene>
<reference evidence="4 5" key="1">
    <citation type="journal article" date="2011" name="Stand. Genomic Sci.">
        <title>Non-contiguous finished genome sequence and contextual data of the filamentous soil bacterium Ktedonobacter racemifer type strain (SOSP1-21).</title>
        <authorList>
            <person name="Chang Y.J."/>
            <person name="Land M."/>
            <person name="Hauser L."/>
            <person name="Chertkov O."/>
            <person name="Del Rio T.G."/>
            <person name="Nolan M."/>
            <person name="Copeland A."/>
            <person name="Tice H."/>
            <person name="Cheng J.F."/>
            <person name="Lucas S."/>
            <person name="Han C."/>
            <person name="Goodwin L."/>
            <person name="Pitluck S."/>
            <person name="Ivanova N."/>
            <person name="Ovchinikova G."/>
            <person name="Pati A."/>
            <person name="Chen A."/>
            <person name="Palaniappan K."/>
            <person name="Mavromatis K."/>
            <person name="Liolios K."/>
            <person name="Brettin T."/>
            <person name="Fiebig A."/>
            <person name="Rohde M."/>
            <person name="Abt B."/>
            <person name="Goker M."/>
            <person name="Detter J.C."/>
            <person name="Woyke T."/>
            <person name="Bristow J."/>
            <person name="Eisen J.A."/>
            <person name="Markowitz V."/>
            <person name="Hugenholtz P."/>
            <person name="Kyrpides N.C."/>
            <person name="Klenk H.P."/>
            <person name="Lapidus A."/>
        </authorList>
    </citation>
    <scope>NUCLEOTIDE SEQUENCE [LARGE SCALE GENOMIC DNA]</scope>
    <source>
        <strain evidence="5">DSM 44963</strain>
    </source>
</reference>
<dbReference type="GO" id="GO:0016491">
    <property type="term" value="F:oxidoreductase activity"/>
    <property type="evidence" value="ECO:0007669"/>
    <property type="project" value="UniProtKB-KW"/>
</dbReference>
<dbReference type="InterPro" id="IPR000415">
    <property type="entry name" value="Nitroreductase-like"/>
</dbReference>
<dbReference type="SUPFAM" id="SSF55469">
    <property type="entry name" value="FMN-dependent nitroreductase-like"/>
    <property type="match status" value="1"/>
</dbReference>
<accession>D6U5H8</accession>
<comment type="similarity">
    <text evidence="1">Belongs to the nitroreductase family.</text>
</comment>
<protein>
    <submittedName>
        <fullName evidence="4">Nitroreductase</fullName>
    </submittedName>
</protein>
<feature type="domain" description="Nitroreductase" evidence="3">
    <location>
        <begin position="25"/>
        <end position="167"/>
    </location>
</feature>
<dbReference type="AlphaFoldDB" id="D6U5H8"/>
<dbReference type="Proteomes" id="UP000004508">
    <property type="component" value="Unassembled WGS sequence"/>
</dbReference>
<dbReference type="eggNOG" id="COG0778">
    <property type="taxonomic scope" value="Bacteria"/>
</dbReference>
<keyword evidence="2" id="KW-0560">Oxidoreductase</keyword>
<dbReference type="InParanoid" id="D6U5H8"/>
<evidence type="ECO:0000259" key="3">
    <source>
        <dbReference type="Pfam" id="PF00881"/>
    </source>
</evidence>
<dbReference type="Pfam" id="PF00881">
    <property type="entry name" value="Nitroreductase"/>
    <property type="match status" value="1"/>
</dbReference>
<evidence type="ECO:0000313" key="5">
    <source>
        <dbReference type="Proteomes" id="UP000004508"/>
    </source>
</evidence>
<evidence type="ECO:0000256" key="1">
    <source>
        <dbReference type="ARBA" id="ARBA00007118"/>
    </source>
</evidence>
<dbReference type="PANTHER" id="PTHR43673">
    <property type="entry name" value="NAD(P)H NITROREDUCTASE YDGI-RELATED"/>
    <property type="match status" value="1"/>
</dbReference>
<dbReference type="PANTHER" id="PTHR43673:SF10">
    <property type="entry name" value="NADH DEHYDROGENASE_NAD(P)H NITROREDUCTASE XCC3605-RELATED"/>
    <property type="match status" value="1"/>
</dbReference>